<keyword evidence="3" id="KW-1185">Reference proteome</keyword>
<keyword evidence="1" id="KW-0175">Coiled coil</keyword>
<evidence type="ECO:0000313" key="3">
    <source>
        <dbReference type="Proteomes" id="UP001633002"/>
    </source>
</evidence>
<dbReference type="PANTHER" id="PTHR33116:SF86">
    <property type="entry name" value="REVERSE TRANSCRIPTASE DOMAIN-CONTAINING PROTEIN"/>
    <property type="match status" value="1"/>
</dbReference>
<dbReference type="Proteomes" id="UP001633002">
    <property type="component" value="Unassembled WGS sequence"/>
</dbReference>
<organism evidence="2 3">
    <name type="scientific">Riccia sorocarpa</name>
    <dbReference type="NCBI Taxonomy" id="122646"/>
    <lineage>
        <taxon>Eukaryota</taxon>
        <taxon>Viridiplantae</taxon>
        <taxon>Streptophyta</taxon>
        <taxon>Embryophyta</taxon>
        <taxon>Marchantiophyta</taxon>
        <taxon>Marchantiopsida</taxon>
        <taxon>Marchantiidae</taxon>
        <taxon>Marchantiales</taxon>
        <taxon>Ricciaceae</taxon>
        <taxon>Riccia</taxon>
    </lineage>
</organism>
<proteinExistence type="predicted"/>
<dbReference type="EMBL" id="JBJQOH010000006">
    <property type="protein sequence ID" value="KAL3683237.1"/>
    <property type="molecule type" value="Genomic_DNA"/>
</dbReference>
<comment type="caution">
    <text evidence="2">The sequence shown here is derived from an EMBL/GenBank/DDBJ whole genome shotgun (WGS) entry which is preliminary data.</text>
</comment>
<name>A0ABD3GVF8_9MARC</name>
<dbReference type="AlphaFoldDB" id="A0ABD3GVF8"/>
<accession>A0ABD3GVF8</accession>
<reference evidence="2 3" key="1">
    <citation type="submission" date="2024-09" db="EMBL/GenBank/DDBJ databases">
        <title>Chromosome-scale assembly of Riccia sorocarpa.</title>
        <authorList>
            <person name="Paukszto L."/>
        </authorList>
    </citation>
    <scope>NUCLEOTIDE SEQUENCE [LARGE SCALE GENOMIC DNA]</scope>
    <source>
        <strain evidence="2">LP-2024</strain>
        <tissue evidence="2">Aerial parts of the thallus</tissue>
    </source>
</reference>
<gene>
    <name evidence="2" type="ORF">R1sor_001259</name>
</gene>
<evidence type="ECO:0000256" key="1">
    <source>
        <dbReference type="SAM" id="Coils"/>
    </source>
</evidence>
<evidence type="ECO:0000313" key="2">
    <source>
        <dbReference type="EMBL" id="KAL3683237.1"/>
    </source>
</evidence>
<dbReference type="PANTHER" id="PTHR33116">
    <property type="entry name" value="REVERSE TRANSCRIPTASE ZINC-BINDING DOMAIN-CONTAINING PROTEIN-RELATED-RELATED"/>
    <property type="match status" value="1"/>
</dbReference>
<protein>
    <submittedName>
        <fullName evidence="2">Uncharacterized protein</fullName>
    </submittedName>
</protein>
<feature type="coiled-coil region" evidence="1">
    <location>
        <begin position="44"/>
        <end position="100"/>
    </location>
</feature>
<sequence length="501" mass="58021">MGPAILRRTGVIDKIKQVWHNHPRDAGNAQRRWELAWIRVKQVLKTEKRQMQNEHRDIHDLRLEVNSLRKMLESEGDDALHQMLKDAENKLRAREQEEARTWRIRSRDKWLREGEAPTRYFYAQAKAKFTRESIQTLTTQEGQSTTDRTQIMAEVEAFYKQLYTREEITQQQTGCQIASPQDRFRYLGVLTGTDVLDEEITSDIKTKYEKRINYWANKMLPWPAKVILCRNILGTLPYYTLMTVGLSKQGMRILQKITRDFLWGTNSQGNLKKPLITWSSFEKRKEDGGLGWPPLQDMATAFLLKNVTKLLTGSKEEWVAIAEALINDALQKSSRPQEIKSFTTAEVLLMLDNFQTPASPTLNTMLKAWEIPPPSPPPSPRRPQDKELLRIFKAARIRDTQEFQPTLTIKELVQTRGITITPADRATLDLWENTFPSANAHDIPWAEANGWSWDNGCPAGIKCWSLTTKEWRKKLYSAPTDDDRLNQKWEISVLEAMLGTQ</sequence>